<evidence type="ECO:0000256" key="7">
    <source>
        <dbReference type="ARBA" id="ARBA00023128"/>
    </source>
</evidence>
<dbReference type="GO" id="GO:0006122">
    <property type="term" value="P:mitochondrial electron transport, ubiquinol to cytochrome c"/>
    <property type="evidence" value="ECO:0007669"/>
    <property type="project" value="InterPro"/>
</dbReference>
<sequence>MSLISKVAGLYQKSISKSLGMYGLKYDDALVDTAAVQTALHWIKGEDYQARTKRIARATDCSLKRSYLPDEIQAIQRPLDFYVSDKVVEAEKLAQERADLTRWLPCTTMLESSSWSAASARPPRPRPVSAKPTRVHTARPEIISYSHNNMGDEEEEEFVEDDDGEDDDGEFGAAAEREHQLQQQVRVQSQYQRRHWSGKPPSSGRPKSASTTRNAHDNDEKHRRSAASISIGYLRAASEKKKARDREFARELFREENEFKKKISVKIEQANKMMTAIGSSKSFGPAPSDIDGTRLRAAKIKPADRSQVQEELRSVLEGTIELTKILQEQLHELRLKGWNVAPRS</sequence>
<dbReference type="PANTHER" id="PTHR12022">
    <property type="entry name" value="UBIQUINOL-CYTOCHROME C REDUCTASE COMPLEX 14 KD PROTEIN"/>
    <property type="match status" value="1"/>
</dbReference>
<dbReference type="PANTHER" id="PTHR12022:SF0">
    <property type="entry name" value="CYTOCHROME B-C1 COMPLEX SUBUNIT 7"/>
    <property type="match status" value="1"/>
</dbReference>
<evidence type="ECO:0000256" key="1">
    <source>
        <dbReference type="ARBA" id="ARBA00004443"/>
    </source>
</evidence>
<evidence type="ECO:0000256" key="4">
    <source>
        <dbReference type="ARBA" id="ARBA00022660"/>
    </source>
</evidence>
<feature type="compositionally biased region" description="Low complexity" evidence="10">
    <location>
        <begin position="198"/>
        <end position="210"/>
    </location>
</feature>
<dbReference type="OrthoDB" id="425749at2759"/>
<feature type="compositionally biased region" description="Low complexity" evidence="10">
    <location>
        <begin position="181"/>
        <end position="191"/>
    </location>
</feature>
<dbReference type="AlphaFoldDB" id="A0A0W8D1U8"/>
<keyword evidence="5" id="KW-0999">Mitochondrion inner membrane</keyword>
<evidence type="ECO:0000256" key="9">
    <source>
        <dbReference type="ARBA" id="ARBA00031021"/>
    </source>
</evidence>
<comment type="caution">
    <text evidence="11">The sequence shown here is derived from an EMBL/GenBank/DDBJ whole genome shotgun (WGS) entry which is preliminary data.</text>
</comment>
<dbReference type="EMBL" id="LNFO01001559">
    <property type="protein sequence ID" value="KUF90343.1"/>
    <property type="molecule type" value="Genomic_DNA"/>
</dbReference>
<comment type="subcellular location">
    <subcellularLocation>
        <location evidence="1">Mitochondrion inner membrane</location>
        <topology evidence="1">Peripheral membrane protein</topology>
        <orientation evidence="1">Matrix side</orientation>
    </subcellularLocation>
</comment>
<dbReference type="Proteomes" id="UP000052943">
    <property type="component" value="Unassembled WGS sequence"/>
</dbReference>
<dbReference type="STRING" id="4790.A0A0W8D1U8"/>
<dbReference type="Gene3D" id="1.10.1090.10">
    <property type="entry name" value="Cytochrome b-c1 complex subunit 7"/>
    <property type="match status" value="1"/>
</dbReference>
<evidence type="ECO:0000256" key="10">
    <source>
        <dbReference type="SAM" id="MobiDB-lite"/>
    </source>
</evidence>
<evidence type="ECO:0000256" key="5">
    <source>
        <dbReference type="ARBA" id="ARBA00022792"/>
    </source>
</evidence>
<name>A0A0W8D1U8_PHYNI</name>
<keyword evidence="3" id="KW-0813">Transport</keyword>
<feature type="compositionally biased region" description="Acidic residues" evidence="10">
    <location>
        <begin position="151"/>
        <end position="170"/>
    </location>
</feature>
<keyword evidence="4" id="KW-0679">Respiratory chain</keyword>
<feature type="region of interest" description="Disordered" evidence="10">
    <location>
        <begin position="114"/>
        <end position="230"/>
    </location>
</feature>
<proteinExistence type="inferred from homology"/>
<accession>A0A0W8D1U8</accession>
<dbReference type="GO" id="GO:0045275">
    <property type="term" value="C:respiratory chain complex III"/>
    <property type="evidence" value="ECO:0007669"/>
    <property type="project" value="InterPro"/>
</dbReference>
<comment type="similarity">
    <text evidence="2">Belongs to the UQCRB/QCR7 family.</text>
</comment>
<evidence type="ECO:0000313" key="12">
    <source>
        <dbReference type="Proteomes" id="UP000052943"/>
    </source>
</evidence>
<dbReference type="FunFam" id="1.10.1090.10:FF:000002">
    <property type="entry name" value="Cytochrome b-c1 complex subunit 7"/>
    <property type="match status" value="1"/>
</dbReference>
<keyword evidence="6" id="KW-0249">Electron transport</keyword>
<evidence type="ECO:0000256" key="3">
    <source>
        <dbReference type="ARBA" id="ARBA00022448"/>
    </source>
</evidence>
<evidence type="ECO:0000256" key="6">
    <source>
        <dbReference type="ARBA" id="ARBA00022982"/>
    </source>
</evidence>
<dbReference type="SUPFAM" id="SSF81524">
    <property type="entry name" value="14 kDa protein of cytochrome bc1 complex (Ubiquinol-cytochrome c reductase)"/>
    <property type="match status" value="1"/>
</dbReference>
<dbReference type="InterPro" id="IPR003197">
    <property type="entry name" value="QCR7"/>
</dbReference>
<dbReference type="InterPro" id="IPR036544">
    <property type="entry name" value="QCR7_sf"/>
</dbReference>
<organism evidence="11 12">
    <name type="scientific">Phytophthora nicotianae</name>
    <name type="common">Potato buckeye rot agent</name>
    <name type="synonym">Phytophthora parasitica</name>
    <dbReference type="NCBI Taxonomy" id="4792"/>
    <lineage>
        <taxon>Eukaryota</taxon>
        <taxon>Sar</taxon>
        <taxon>Stramenopiles</taxon>
        <taxon>Oomycota</taxon>
        <taxon>Peronosporomycetes</taxon>
        <taxon>Peronosporales</taxon>
        <taxon>Peronosporaceae</taxon>
        <taxon>Phytophthora</taxon>
    </lineage>
</organism>
<dbReference type="GO" id="GO:0005743">
    <property type="term" value="C:mitochondrial inner membrane"/>
    <property type="evidence" value="ECO:0007669"/>
    <property type="project" value="UniProtKB-SubCell"/>
</dbReference>
<reference evidence="11 12" key="1">
    <citation type="submission" date="2015-11" db="EMBL/GenBank/DDBJ databases">
        <title>Genomes and virulence difference between two physiological races of Phytophthora nicotianae.</title>
        <authorList>
            <person name="Liu H."/>
            <person name="Ma X."/>
            <person name="Yu H."/>
            <person name="Fang D."/>
            <person name="Li Y."/>
            <person name="Wang X."/>
            <person name="Wang W."/>
            <person name="Dong Y."/>
            <person name="Xiao B."/>
        </authorList>
    </citation>
    <scope>NUCLEOTIDE SEQUENCE [LARGE SCALE GENOMIC DNA]</scope>
    <source>
        <strain evidence="12">race 0</strain>
    </source>
</reference>
<gene>
    <name evidence="11" type="ORF">AM587_10016871</name>
</gene>
<keyword evidence="8" id="KW-0472">Membrane</keyword>
<protein>
    <recommendedName>
        <fullName evidence="9">Complex III subunit VII</fullName>
    </recommendedName>
</protein>
<evidence type="ECO:0000256" key="2">
    <source>
        <dbReference type="ARBA" id="ARBA00008554"/>
    </source>
</evidence>
<dbReference type="Pfam" id="PF02271">
    <property type="entry name" value="UCR_14kD"/>
    <property type="match status" value="1"/>
</dbReference>
<evidence type="ECO:0000256" key="8">
    <source>
        <dbReference type="ARBA" id="ARBA00023136"/>
    </source>
</evidence>
<evidence type="ECO:0000313" key="11">
    <source>
        <dbReference type="EMBL" id="KUF90343.1"/>
    </source>
</evidence>
<keyword evidence="7" id="KW-0496">Mitochondrion</keyword>